<sequence>MIYLNKLILYFIDPKALLFMDNLPEAFLFPEFLKTLL</sequence>
<dbReference type="AlphaFoldDB" id="A0AA87SYG1"/>
<evidence type="ECO:0000313" key="2">
    <source>
        <dbReference type="Proteomes" id="UP000001343"/>
    </source>
</evidence>
<evidence type="ECO:0000313" key="1">
    <source>
        <dbReference type="EMBL" id="EKS01821.1"/>
    </source>
</evidence>
<gene>
    <name evidence="1" type="ORF">LEP1GSC125_3938</name>
</gene>
<protein>
    <submittedName>
        <fullName evidence="1">Uncharacterized protein</fullName>
    </submittedName>
</protein>
<dbReference type="EMBL" id="AKWM02000007">
    <property type="protein sequence ID" value="EKS01821.1"/>
    <property type="molecule type" value="Genomic_DNA"/>
</dbReference>
<comment type="caution">
    <text evidence="1">The sequence shown here is derived from an EMBL/GenBank/DDBJ whole genome shotgun (WGS) entry which is preliminary data.</text>
</comment>
<dbReference type="Proteomes" id="UP000001343">
    <property type="component" value="Unassembled WGS sequence"/>
</dbReference>
<proteinExistence type="predicted"/>
<name>A0AA87SYG1_9LEPT</name>
<reference evidence="1 2" key="1">
    <citation type="journal article" date="2014" name="Int. J. Syst. Evol. Microbiol.">
        <title>Leptospira mayottensis sp. nov., a pathogenic species of the genus Leptospira isolated from humans.</title>
        <authorList>
            <person name="Bourhy P."/>
            <person name="Collet L."/>
            <person name="Brisse S."/>
            <person name="Picardeau M."/>
        </authorList>
    </citation>
    <scope>NUCLEOTIDE SEQUENCE [LARGE SCALE GENOMIC DNA]</scope>
    <source>
        <strain evidence="1 2">200901122</strain>
    </source>
</reference>
<organism evidence="1 2">
    <name type="scientific">Leptospira mayottensis 200901122</name>
    <dbReference type="NCBI Taxonomy" id="1193010"/>
    <lineage>
        <taxon>Bacteria</taxon>
        <taxon>Pseudomonadati</taxon>
        <taxon>Spirochaetota</taxon>
        <taxon>Spirochaetia</taxon>
        <taxon>Leptospirales</taxon>
        <taxon>Leptospiraceae</taxon>
        <taxon>Leptospira</taxon>
    </lineage>
</organism>
<accession>A0AA87SYG1</accession>